<dbReference type="EMBL" id="JARKIK010000057">
    <property type="protein sequence ID" value="KAK8732353.1"/>
    <property type="molecule type" value="Genomic_DNA"/>
</dbReference>
<keyword evidence="6" id="KW-0131">Cell cycle</keyword>
<evidence type="ECO:0000256" key="1">
    <source>
        <dbReference type="ARBA" id="ARBA00004240"/>
    </source>
</evidence>
<evidence type="ECO:0000313" key="9">
    <source>
        <dbReference type="EMBL" id="KAK8732353.1"/>
    </source>
</evidence>
<dbReference type="Pfam" id="PF03020">
    <property type="entry name" value="LEM"/>
    <property type="match status" value="1"/>
</dbReference>
<dbReference type="Pfam" id="PF00023">
    <property type="entry name" value="Ank"/>
    <property type="match status" value="1"/>
</dbReference>
<protein>
    <recommendedName>
        <fullName evidence="8">LEM domain-containing protein</fullName>
    </recommendedName>
</protein>
<dbReference type="GO" id="GO:0051301">
    <property type="term" value="P:cell division"/>
    <property type="evidence" value="ECO:0007669"/>
    <property type="project" value="UniProtKB-KW"/>
</dbReference>
<evidence type="ECO:0000256" key="4">
    <source>
        <dbReference type="ARBA" id="ARBA00022824"/>
    </source>
</evidence>
<dbReference type="GO" id="GO:0031468">
    <property type="term" value="P:nuclear membrane reassembly"/>
    <property type="evidence" value="ECO:0007669"/>
    <property type="project" value="UniProtKB-ARBA"/>
</dbReference>
<dbReference type="Pfam" id="PF24567">
    <property type="entry name" value="ANKLE2_3rd"/>
    <property type="match status" value="1"/>
</dbReference>
<dbReference type="PROSITE" id="PS50088">
    <property type="entry name" value="ANK_REPEAT"/>
    <property type="match status" value="1"/>
</dbReference>
<evidence type="ECO:0000256" key="3">
    <source>
        <dbReference type="ARBA" id="ARBA00022618"/>
    </source>
</evidence>
<dbReference type="InterPro" id="IPR003887">
    <property type="entry name" value="LEM_dom"/>
</dbReference>
<comment type="caution">
    <text evidence="9">The sequence shown here is derived from an EMBL/GenBank/DDBJ whole genome shotgun (WGS) entry which is preliminary data.</text>
</comment>
<dbReference type="Gene3D" id="1.25.40.20">
    <property type="entry name" value="Ankyrin repeat-containing domain"/>
    <property type="match status" value="1"/>
</dbReference>
<feature type="domain" description="LEM" evidence="8">
    <location>
        <begin position="8"/>
        <end position="52"/>
    </location>
</feature>
<dbReference type="Gene3D" id="1.10.720.40">
    <property type="match status" value="1"/>
</dbReference>
<dbReference type="GO" id="GO:0005783">
    <property type="term" value="C:endoplasmic reticulum"/>
    <property type="evidence" value="ECO:0007669"/>
    <property type="project" value="UniProtKB-SubCell"/>
</dbReference>
<gene>
    <name evidence="9" type="ORF">OTU49_007048</name>
</gene>
<dbReference type="PANTHER" id="PTHR12349:SF4">
    <property type="entry name" value="ANKYRIN REPEAT AND LEM DOMAIN-CONTAINING PROTEIN 2"/>
    <property type="match status" value="1"/>
</dbReference>
<organism evidence="9 10">
    <name type="scientific">Cherax quadricarinatus</name>
    <name type="common">Australian red claw crayfish</name>
    <dbReference type="NCBI Taxonomy" id="27406"/>
    <lineage>
        <taxon>Eukaryota</taxon>
        <taxon>Metazoa</taxon>
        <taxon>Ecdysozoa</taxon>
        <taxon>Arthropoda</taxon>
        <taxon>Crustacea</taxon>
        <taxon>Multicrustacea</taxon>
        <taxon>Malacostraca</taxon>
        <taxon>Eumalacostraca</taxon>
        <taxon>Eucarida</taxon>
        <taxon>Decapoda</taxon>
        <taxon>Pleocyemata</taxon>
        <taxon>Astacidea</taxon>
        <taxon>Parastacoidea</taxon>
        <taxon>Parastacidae</taxon>
        <taxon>Cherax</taxon>
    </lineage>
</organism>
<dbReference type="AlphaFoldDB" id="A0AAW0WYK9"/>
<reference evidence="9 10" key="1">
    <citation type="journal article" date="2024" name="BMC Genomics">
        <title>Genome assembly of redclaw crayfish (Cherax quadricarinatus) provides insights into its immune adaptation and hypoxia tolerance.</title>
        <authorList>
            <person name="Liu Z."/>
            <person name="Zheng J."/>
            <person name="Li H."/>
            <person name="Fang K."/>
            <person name="Wang S."/>
            <person name="He J."/>
            <person name="Zhou D."/>
            <person name="Weng S."/>
            <person name="Chi M."/>
            <person name="Gu Z."/>
            <person name="He J."/>
            <person name="Li F."/>
            <person name="Wang M."/>
        </authorList>
    </citation>
    <scope>NUCLEOTIDE SEQUENCE [LARGE SCALE GENOMIC DNA]</scope>
    <source>
        <strain evidence="9">ZL_2023a</strain>
    </source>
</reference>
<dbReference type="GO" id="GO:0007399">
    <property type="term" value="P:nervous system development"/>
    <property type="evidence" value="ECO:0007669"/>
    <property type="project" value="UniProtKB-ARBA"/>
</dbReference>
<dbReference type="FunFam" id="1.25.40.20:FF:000072">
    <property type="entry name" value="Ankyrin repeat and LEM domain containing 2"/>
    <property type="match status" value="1"/>
</dbReference>
<dbReference type="SMART" id="SM00248">
    <property type="entry name" value="ANK"/>
    <property type="match status" value="2"/>
</dbReference>
<dbReference type="GO" id="GO:0051721">
    <property type="term" value="F:protein phosphatase 2A binding"/>
    <property type="evidence" value="ECO:0007669"/>
    <property type="project" value="TreeGrafter"/>
</dbReference>
<dbReference type="InterPro" id="IPR036770">
    <property type="entry name" value="Ankyrin_rpt-contain_sf"/>
</dbReference>
<dbReference type="PROSITE" id="PS50954">
    <property type="entry name" value="LEM"/>
    <property type="match status" value="1"/>
</dbReference>
<name>A0AAW0WYK9_CHEQU</name>
<dbReference type="SUPFAM" id="SSF48403">
    <property type="entry name" value="Ankyrin repeat"/>
    <property type="match status" value="1"/>
</dbReference>
<dbReference type="SUPFAM" id="SSF63451">
    <property type="entry name" value="LEM domain"/>
    <property type="match status" value="1"/>
</dbReference>
<sequence>MAEEKVKFDEISQLSDEKLKEALENLGETVGPITPTTRGIIERMLKRKREENSGEKPENDIDDIILKGKSHRVFPEDSTGSLTCTAQRIAEADVYYGVYLPNTVDVDTVDSDFQKVYIDQTACLAVMKKYRGSRFKSFRTYDAAMHFAENGPDVIVPHGATSGEDGGIYTGVSAEKPSPFRGPKSQDLVKFRKAIEKGDMVYFSQCIDENPRYLVSSGDTPAILQEGFRYNALHVACRTNKPKFVEKVLATVAQAEFFQKLYPDDALESSERRSTYLLDLYLNTPDKGLNETPLHFASKHGCVECVRILTTYSACDKSRNNKYSQKPSDVICSRMKDNKSKVSEEIGILLGEQYYVPLLRDDDHCLLPQVGNPWSLKLESPTSPITQDQLLTPFHTSGTPASLISPSLKVRGYAGPMSPTQAEVFHRLWRNISTSSPTHQSKNRIASLRLTDQEKGLEKLGRKLAAEKGVGWTEYWDFLGEFTNLSTDEGLLKLDAYLKNKFKQLLLERGELDASYVARRLIEEQ</sequence>
<accession>A0AAW0WYK9</accession>
<evidence type="ECO:0000259" key="8">
    <source>
        <dbReference type="PROSITE" id="PS50954"/>
    </source>
</evidence>
<dbReference type="InterPro" id="IPR056237">
    <property type="entry name" value="ANKLE2_3rd"/>
</dbReference>
<feature type="non-terminal residue" evidence="9">
    <location>
        <position position="525"/>
    </location>
</feature>
<dbReference type="InterPro" id="IPR011015">
    <property type="entry name" value="LEM/LEM-like_dom_sf"/>
</dbReference>
<proteinExistence type="inferred from homology"/>
<comment type="similarity">
    <text evidence="2">Belongs to the ANKLE2 family.</text>
</comment>
<dbReference type="SMART" id="SM00540">
    <property type="entry name" value="LEM"/>
    <property type="match status" value="1"/>
</dbReference>
<keyword evidence="4" id="KW-0256">Endoplasmic reticulum</keyword>
<dbReference type="InterPro" id="IPR002110">
    <property type="entry name" value="Ankyrin_rpt"/>
</dbReference>
<evidence type="ECO:0000256" key="2">
    <source>
        <dbReference type="ARBA" id="ARBA00007597"/>
    </source>
</evidence>
<dbReference type="Proteomes" id="UP001445076">
    <property type="component" value="Unassembled WGS sequence"/>
</dbReference>
<comment type="subcellular location">
    <subcellularLocation>
        <location evidence="1">Endoplasmic reticulum</location>
    </subcellularLocation>
</comment>
<keyword evidence="5 7" id="KW-0040">ANK repeat</keyword>
<evidence type="ECO:0000256" key="7">
    <source>
        <dbReference type="PROSITE-ProRule" id="PRU00023"/>
    </source>
</evidence>
<dbReference type="PANTHER" id="PTHR12349">
    <property type="entry name" value="ANKYRIN REPEAT AND LEM DOMAIN-CONTAINING PROTEIN 2"/>
    <property type="match status" value="1"/>
</dbReference>
<evidence type="ECO:0000313" key="10">
    <source>
        <dbReference type="Proteomes" id="UP001445076"/>
    </source>
</evidence>
<keyword evidence="3" id="KW-0132">Cell division</keyword>
<evidence type="ECO:0000256" key="6">
    <source>
        <dbReference type="ARBA" id="ARBA00023306"/>
    </source>
</evidence>
<evidence type="ECO:0000256" key="5">
    <source>
        <dbReference type="ARBA" id="ARBA00023043"/>
    </source>
</evidence>
<keyword evidence="10" id="KW-1185">Reference proteome</keyword>
<feature type="repeat" description="ANK" evidence="7">
    <location>
        <begin position="289"/>
        <end position="321"/>
    </location>
</feature>
<dbReference type="CDD" id="cd12940">
    <property type="entry name" value="LEM_LAP2_LEMD1"/>
    <property type="match status" value="1"/>
</dbReference>